<organism evidence="1 2">
    <name type="scientific">Trypanosoma cruzi marinkellei</name>
    <dbReference type="NCBI Taxonomy" id="85056"/>
    <lineage>
        <taxon>Eukaryota</taxon>
        <taxon>Discoba</taxon>
        <taxon>Euglenozoa</taxon>
        <taxon>Kinetoplastea</taxon>
        <taxon>Metakinetoplastina</taxon>
        <taxon>Trypanosomatida</taxon>
        <taxon>Trypanosomatidae</taxon>
        <taxon>Trypanosoma</taxon>
        <taxon>Schizotrypanum</taxon>
    </lineage>
</organism>
<dbReference type="OrthoDB" id="243741at2759"/>
<accession>K2M5S0</accession>
<dbReference type="Gene3D" id="1.20.1050.80">
    <property type="entry name" value="VPS9 domain"/>
    <property type="match status" value="1"/>
</dbReference>
<protein>
    <submittedName>
        <fullName evidence="1">Uncharacterized protein</fullName>
    </submittedName>
</protein>
<reference evidence="1 2" key="1">
    <citation type="journal article" date="2012" name="BMC Genomics">
        <title>Comparative genomic analysis of human infective Trypanosoma cruzi lineages with the bat-restricted subspecies T. cruzi marinkellei.</title>
        <authorList>
            <person name="Franzen O."/>
            <person name="Talavera-Lopez C."/>
            <person name="Ochaya S."/>
            <person name="Butler C.E."/>
            <person name="Messenger L.A."/>
            <person name="Lewis M.D."/>
            <person name="Llewellyn M.S."/>
            <person name="Marinkelle C.J."/>
            <person name="Tyler K.M."/>
            <person name="Miles M.A."/>
            <person name="Andersson B."/>
        </authorList>
    </citation>
    <scope>NUCLEOTIDE SEQUENCE [LARGE SCALE GENOMIC DNA]</scope>
    <source>
        <strain evidence="1 2">B7</strain>
    </source>
</reference>
<keyword evidence="2" id="KW-1185">Reference proteome</keyword>
<sequence>MYMYICILGDEYMSNGSTHFFNEEREQSILFCELVGHMNSLLTLIASNSCEEKQYVLLIPPNHDVERFVTGFSMRTRGSKQRIIRRVSQSVVRQHLLHGSSLNEMSTFTGDAVRIEFSLCRSEDTTDAPFLGFVYLLRPGRPSLQLGIRGSEKYGTNGNFRLLFVSGALLESEAAASVSTSTSMSVRGSQNYVWSRLQKPNFSGEVSLLQQFKSDENVLRTFLEGIPLQKKDVDCKDIELQKQLDDALLYVETEVGIMSSSYVCMPGYEPLIVAKVLQISTAGTDAMSSFFVDSEREKEDVLVAFHAVVTGALSHKLVPHWDDLMNRENVAFSHACNKLKQVYPFQHFLPSLLEKLPASSFLAEIELIRVLDATSLSVLSFMRVMECTLGLLMEALTRHGCHADSTADNCISFLCALIIAATPAFLPARIRYIRDFSLFVMDVSAMGYASTTFEAAATQIMEEYRLHVCSE</sequence>
<evidence type="ECO:0000313" key="2">
    <source>
        <dbReference type="Proteomes" id="UP000007350"/>
    </source>
</evidence>
<proteinExistence type="predicted"/>
<gene>
    <name evidence="1" type="ORF">MOQ_005951</name>
</gene>
<dbReference type="AlphaFoldDB" id="K2M5S0"/>
<dbReference type="Proteomes" id="UP000007350">
    <property type="component" value="Unassembled WGS sequence"/>
</dbReference>
<dbReference type="SUPFAM" id="SSF109993">
    <property type="entry name" value="VPS9 domain"/>
    <property type="match status" value="1"/>
</dbReference>
<dbReference type="InterPro" id="IPR037191">
    <property type="entry name" value="VPS9_dom_sf"/>
</dbReference>
<evidence type="ECO:0000313" key="1">
    <source>
        <dbReference type="EMBL" id="EKF30243.1"/>
    </source>
</evidence>
<name>K2M5S0_TRYCR</name>
<dbReference type="EMBL" id="AHKC01012339">
    <property type="protein sequence ID" value="EKF30243.1"/>
    <property type="molecule type" value="Genomic_DNA"/>
</dbReference>
<comment type="caution">
    <text evidence="1">The sequence shown here is derived from an EMBL/GenBank/DDBJ whole genome shotgun (WGS) entry which is preliminary data.</text>
</comment>